<keyword evidence="3" id="KW-1133">Transmembrane helix</keyword>
<dbReference type="InterPro" id="IPR013517">
    <property type="entry name" value="FG-GAP"/>
</dbReference>
<dbReference type="Gene3D" id="2.130.10.130">
    <property type="entry name" value="Integrin alpha, N-terminal"/>
    <property type="match status" value="1"/>
</dbReference>
<evidence type="ECO:0000256" key="2">
    <source>
        <dbReference type="SAM" id="MobiDB-lite"/>
    </source>
</evidence>
<keyword evidence="5" id="KW-1185">Reference proteome</keyword>
<feature type="region of interest" description="Disordered" evidence="2">
    <location>
        <begin position="1"/>
        <end position="22"/>
    </location>
</feature>
<keyword evidence="3" id="KW-0472">Membrane</keyword>
<feature type="compositionally biased region" description="Polar residues" evidence="2">
    <location>
        <begin position="1"/>
        <end position="15"/>
    </location>
</feature>
<dbReference type="Pfam" id="PF13517">
    <property type="entry name" value="FG-GAP_3"/>
    <property type="match status" value="1"/>
</dbReference>
<dbReference type="InterPro" id="IPR027039">
    <property type="entry name" value="Crtac1"/>
</dbReference>
<feature type="transmembrane region" description="Helical" evidence="3">
    <location>
        <begin position="36"/>
        <end position="57"/>
    </location>
</feature>
<organism evidence="4 5">
    <name type="scientific">Gracilariopsis chorda</name>
    <dbReference type="NCBI Taxonomy" id="448386"/>
    <lineage>
        <taxon>Eukaryota</taxon>
        <taxon>Rhodophyta</taxon>
        <taxon>Florideophyceae</taxon>
        <taxon>Rhodymeniophycidae</taxon>
        <taxon>Gracilariales</taxon>
        <taxon>Gracilariaceae</taxon>
        <taxon>Gracilariopsis</taxon>
    </lineage>
</organism>
<keyword evidence="3" id="KW-0812">Transmembrane</keyword>
<dbReference type="OrthoDB" id="10051983at2759"/>
<evidence type="ECO:0000313" key="5">
    <source>
        <dbReference type="Proteomes" id="UP000247409"/>
    </source>
</evidence>
<comment type="caution">
    <text evidence="4">The sequence shown here is derived from an EMBL/GenBank/DDBJ whole genome shotgun (WGS) entry which is preliminary data.</text>
</comment>
<accession>A0A2V3IQI1</accession>
<dbReference type="SUPFAM" id="SSF69318">
    <property type="entry name" value="Integrin alpha N-terminal domain"/>
    <property type="match status" value="1"/>
</dbReference>
<evidence type="ECO:0000313" key="4">
    <source>
        <dbReference type="EMBL" id="PXF44365.1"/>
    </source>
</evidence>
<sequence>MQHAANQTAAASESLPSAHPPKSSACLLNLPLRRKLLISAATVLILATAIILAIVFATRNSSHDDQPQGAGTSQQTLLAPDSAAQKEKQNHTEATSPPNAQLIPARLQFQDVTLAANLRADNSTLKLYGGPTVVDIDRDGFVDLILCYHDTYFVRLYFNNGNGTFSSSKWAPWYDTHGISATPISPYTTNMRFSLSVGGNWGLNPRSPYLFEVDSTTRQVRNVTNEAGVYHMVGSGRTALYTDLSMGANVAYPDVLFLNAPRRDPSVPHHFAYENVNGTHYTLRQLDDEFALHKSSHGTVTDVDNDGVMEIVTYWTLHVWKLVAPFKFEDISDVVLPAGLDRRACVAVAEIDFDNDGDFDLYVARRTMPWHKEAAFDDYLLENRNGTYVEVGAQAGVPRNTASRGVTVGDFNNDGLMDVFVVQHKSGDIFLMNNGNGTFSVVRDVIKREEGDVGDHAVAVDYDMDGRVDLMYGAGDHDKAVGRYRILKNGMAMNESTPNRYLHVRVKNAREGGCTPLDAVVEVHLRDGSVMRRRVGSPGDAVAHSYLETLHFGLRAFHSARKVVVTYASGFVDELRDVRAGHVASVGRM</sequence>
<dbReference type="AlphaFoldDB" id="A0A2V3IQI1"/>
<dbReference type="InterPro" id="IPR028994">
    <property type="entry name" value="Integrin_alpha_N"/>
</dbReference>
<dbReference type="Proteomes" id="UP000247409">
    <property type="component" value="Unassembled WGS sequence"/>
</dbReference>
<dbReference type="PANTHER" id="PTHR16026">
    <property type="entry name" value="CARTILAGE ACIDIC PROTEIN 1"/>
    <property type="match status" value="1"/>
</dbReference>
<gene>
    <name evidence="4" type="ORF">BWQ96_05885</name>
</gene>
<reference evidence="4 5" key="1">
    <citation type="journal article" date="2018" name="Mol. Biol. Evol.">
        <title>Analysis of the draft genome of the red seaweed Gracilariopsis chorda provides insights into genome size evolution in Rhodophyta.</title>
        <authorList>
            <person name="Lee J."/>
            <person name="Yang E.C."/>
            <person name="Graf L."/>
            <person name="Yang J.H."/>
            <person name="Qiu H."/>
            <person name="Zel Zion U."/>
            <person name="Chan C.X."/>
            <person name="Stephens T.G."/>
            <person name="Weber A.P.M."/>
            <person name="Boo G.H."/>
            <person name="Boo S.M."/>
            <person name="Kim K.M."/>
            <person name="Shin Y."/>
            <person name="Jung M."/>
            <person name="Lee S.J."/>
            <person name="Yim H.S."/>
            <person name="Lee J.H."/>
            <person name="Bhattacharya D."/>
            <person name="Yoon H.S."/>
        </authorList>
    </citation>
    <scope>NUCLEOTIDE SEQUENCE [LARGE SCALE GENOMIC DNA]</scope>
    <source>
        <strain evidence="4 5">SKKU-2015</strain>
        <tissue evidence="4">Whole body</tissue>
    </source>
</reference>
<evidence type="ECO:0008006" key="6">
    <source>
        <dbReference type="Google" id="ProtNLM"/>
    </source>
</evidence>
<dbReference type="EMBL" id="NBIV01000093">
    <property type="protein sequence ID" value="PXF44365.1"/>
    <property type="molecule type" value="Genomic_DNA"/>
</dbReference>
<evidence type="ECO:0000256" key="3">
    <source>
        <dbReference type="SAM" id="Phobius"/>
    </source>
</evidence>
<protein>
    <recommendedName>
        <fullName evidence="6">ASPIC/UnbV domain-containing protein</fullName>
    </recommendedName>
</protein>
<feature type="region of interest" description="Disordered" evidence="2">
    <location>
        <begin position="81"/>
        <end position="100"/>
    </location>
</feature>
<evidence type="ECO:0000256" key="1">
    <source>
        <dbReference type="ARBA" id="ARBA00022729"/>
    </source>
</evidence>
<dbReference type="PANTHER" id="PTHR16026:SF0">
    <property type="entry name" value="CARTILAGE ACIDIC PROTEIN 1"/>
    <property type="match status" value="1"/>
</dbReference>
<proteinExistence type="predicted"/>
<name>A0A2V3IQI1_9FLOR</name>
<keyword evidence="1" id="KW-0732">Signal</keyword>